<feature type="signal peptide" evidence="5">
    <location>
        <begin position="1"/>
        <end position="24"/>
    </location>
</feature>
<dbReference type="InterPro" id="IPR045087">
    <property type="entry name" value="Cu-oxidase_fam"/>
</dbReference>
<keyword evidence="4" id="KW-0186">Copper</keyword>
<dbReference type="InterPro" id="IPR008972">
    <property type="entry name" value="Cupredoxin"/>
</dbReference>
<dbReference type="NCBIfam" id="TIGR03390">
    <property type="entry name" value="ascorbOXfungal"/>
    <property type="match status" value="1"/>
</dbReference>
<dbReference type="Pfam" id="PF07731">
    <property type="entry name" value="Cu-oxidase_2"/>
    <property type="match status" value="1"/>
</dbReference>
<comment type="caution">
    <text evidence="9">The sequence shown here is derived from an EMBL/GenBank/DDBJ whole genome shotgun (WGS) entry which is preliminary data.</text>
</comment>
<accession>A0A507QXN6</accession>
<evidence type="ECO:0000313" key="10">
    <source>
        <dbReference type="Proteomes" id="UP000319663"/>
    </source>
</evidence>
<dbReference type="InterPro" id="IPR001117">
    <property type="entry name" value="Cu-oxidase_2nd"/>
</dbReference>
<evidence type="ECO:0000256" key="4">
    <source>
        <dbReference type="ARBA" id="ARBA00023008"/>
    </source>
</evidence>
<name>A0A507QXN6_MONPU</name>
<evidence type="ECO:0000313" key="9">
    <source>
        <dbReference type="EMBL" id="TQB74375.1"/>
    </source>
</evidence>
<evidence type="ECO:0000256" key="2">
    <source>
        <dbReference type="ARBA" id="ARBA00022723"/>
    </source>
</evidence>
<organism evidence="9 10">
    <name type="scientific">Monascus purpureus</name>
    <name type="common">Red mold</name>
    <name type="synonym">Monascus anka</name>
    <dbReference type="NCBI Taxonomy" id="5098"/>
    <lineage>
        <taxon>Eukaryota</taxon>
        <taxon>Fungi</taxon>
        <taxon>Dikarya</taxon>
        <taxon>Ascomycota</taxon>
        <taxon>Pezizomycotina</taxon>
        <taxon>Eurotiomycetes</taxon>
        <taxon>Eurotiomycetidae</taxon>
        <taxon>Eurotiales</taxon>
        <taxon>Aspergillaceae</taxon>
        <taxon>Monascus</taxon>
    </lineage>
</organism>
<dbReference type="InterPro" id="IPR033138">
    <property type="entry name" value="Cu_oxidase_CS"/>
</dbReference>
<keyword evidence="5" id="KW-0732">Signal</keyword>
<feature type="domain" description="Plastocyanin-like" evidence="6">
    <location>
        <begin position="164"/>
        <end position="318"/>
    </location>
</feature>
<proteinExistence type="inferred from homology"/>
<evidence type="ECO:0000256" key="5">
    <source>
        <dbReference type="SAM" id="SignalP"/>
    </source>
</evidence>
<feature type="chain" id="PRO_5021204071" description="L-ascorbate oxidase" evidence="5">
    <location>
        <begin position="25"/>
        <end position="596"/>
    </location>
</feature>
<dbReference type="GO" id="GO:0005507">
    <property type="term" value="F:copper ion binding"/>
    <property type="evidence" value="ECO:0007669"/>
    <property type="project" value="InterPro"/>
</dbReference>
<dbReference type="InterPro" id="IPR035666">
    <property type="entry name" value="MCO_CuRO_3"/>
</dbReference>
<evidence type="ECO:0000256" key="3">
    <source>
        <dbReference type="ARBA" id="ARBA00023002"/>
    </source>
</evidence>
<dbReference type="PANTHER" id="PTHR11709:SF394">
    <property type="entry name" value="FI03373P-RELATED"/>
    <property type="match status" value="1"/>
</dbReference>
<evidence type="ECO:0000256" key="1">
    <source>
        <dbReference type="ARBA" id="ARBA00010609"/>
    </source>
</evidence>
<gene>
    <name evidence="9" type="ORF">MPDQ_004868</name>
</gene>
<comment type="similarity">
    <text evidence="1">Belongs to the multicopper oxidase family.</text>
</comment>
<evidence type="ECO:0000259" key="7">
    <source>
        <dbReference type="Pfam" id="PF07731"/>
    </source>
</evidence>
<dbReference type="Gene3D" id="2.60.40.420">
    <property type="entry name" value="Cupredoxins - blue copper proteins"/>
    <property type="match status" value="3"/>
</dbReference>
<evidence type="ECO:0000259" key="8">
    <source>
        <dbReference type="Pfam" id="PF07732"/>
    </source>
</evidence>
<dbReference type="STRING" id="5098.A0A507QXN6"/>
<dbReference type="PROSITE" id="PS00079">
    <property type="entry name" value="MULTICOPPER_OXIDASE1"/>
    <property type="match status" value="1"/>
</dbReference>
<protein>
    <recommendedName>
        <fullName evidence="11">L-ascorbate oxidase</fullName>
    </recommendedName>
</protein>
<dbReference type="SUPFAM" id="SSF49503">
    <property type="entry name" value="Cupredoxins"/>
    <property type="match status" value="3"/>
</dbReference>
<evidence type="ECO:0000259" key="6">
    <source>
        <dbReference type="Pfam" id="PF00394"/>
    </source>
</evidence>
<dbReference type="GO" id="GO:0016491">
    <property type="term" value="F:oxidoreductase activity"/>
    <property type="evidence" value="ECO:0007669"/>
    <property type="project" value="UniProtKB-KW"/>
</dbReference>
<dbReference type="InterPro" id="IPR011707">
    <property type="entry name" value="Cu-oxidase-like_N"/>
</dbReference>
<dbReference type="PROSITE" id="PS00080">
    <property type="entry name" value="MULTICOPPER_OXIDASE2"/>
    <property type="match status" value="1"/>
</dbReference>
<dbReference type="PANTHER" id="PTHR11709">
    <property type="entry name" value="MULTI-COPPER OXIDASE"/>
    <property type="match status" value="1"/>
</dbReference>
<evidence type="ECO:0008006" key="11">
    <source>
        <dbReference type="Google" id="ProtNLM"/>
    </source>
</evidence>
<reference evidence="9 10" key="1">
    <citation type="submission" date="2019-06" db="EMBL/GenBank/DDBJ databases">
        <title>Wine fermentation using esterase from Monascus purpureus.</title>
        <authorList>
            <person name="Geng C."/>
            <person name="Zhang Y."/>
        </authorList>
    </citation>
    <scope>NUCLEOTIDE SEQUENCE [LARGE SCALE GENOMIC DNA]</scope>
    <source>
        <strain evidence="9">HQ1</strain>
    </source>
</reference>
<keyword evidence="2" id="KW-0479">Metal-binding</keyword>
<dbReference type="Pfam" id="PF07732">
    <property type="entry name" value="Cu-oxidase_3"/>
    <property type="match status" value="1"/>
</dbReference>
<feature type="domain" description="Plastocyanin-like" evidence="8">
    <location>
        <begin position="39"/>
        <end position="155"/>
    </location>
</feature>
<feature type="domain" description="Plastocyanin-like" evidence="7">
    <location>
        <begin position="414"/>
        <end position="542"/>
    </location>
</feature>
<dbReference type="OrthoDB" id="2121828at2759"/>
<dbReference type="InterPro" id="IPR017762">
    <property type="entry name" value="Multicopper_oxidase_fun"/>
</dbReference>
<keyword evidence="10" id="KW-1185">Reference proteome</keyword>
<dbReference type="CDD" id="cd13895">
    <property type="entry name" value="CuRO_3_AAO_like_2"/>
    <property type="match status" value="1"/>
</dbReference>
<keyword evidence="3" id="KW-0560">Oxidoreductase</keyword>
<dbReference type="InterPro" id="IPR011706">
    <property type="entry name" value="Cu-oxidase_C"/>
</dbReference>
<dbReference type="EMBL" id="VIFY01000032">
    <property type="protein sequence ID" value="TQB74375.1"/>
    <property type="molecule type" value="Genomic_DNA"/>
</dbReference>
<dbReference type="InterPro" id="IPR002355">
    <property type="entry name" value="Cu_oxidase_Cu_BS"/>
</dbReference>
<dbReference type="Pfam" id="PF00394">
    <property type="entry name" value="Cu-oxidase"/>
    <property type="match status" value="1"/>
</dbReference>
<dbReference type="AlphaFoldDB" id="A0A507QXN6"/>
<sequence length="596" mass="67213">MYYYHHPLLYIFILLHTLVAPGVALIHDDSFQPDYVLRITAQNYSLACIERYSVLVNGTSPGPELRLREGKVSWIRVYNDMTDNNFTMHWHGLTAFTAPFSDGTPLSSQWPIAPGYFFDYEVRPDIGSAGSYFYHSHVGFQAVSASGPLIVEDNEGSPYEYDEERTIYLSDLFMKTDSQVQAGLVSPNFTWSGETTDVLVNGKGRLASNATGSCRLETIRVESGKTYRLRVIGATALSFVWLGIQGHNVSIIEADGHYTKPLETSFLQVHGGQRYSVLLRTKSVNELRSSGKQHFYIQLTTLERPAVLTTFALLSYSEPPANLTEIVPSHPPLPVAKVTNGWLDYQLQPLFPQVDFPTLDEVTRRITITVHQNFSTQTQWLQNGYPWTSNLRQSPYLVDIYENRLDTEAVYQRAIASGNGFDNVTRAFSARLGEVLEIVWQNVGSFPTGGLDAHPLHAHGKHYYDIGGGDGEYDPVANEERLRNSQPTPRDTTVLYRYRAKTEPLAFSGWRAWRLRVTNAGVWMMHCHALQHMIQGMQTVWIMGHRDDILAQSGPVDSGYLTYGGSAYGNKTHWPNVSHYFGELRCRRGSSDRDCT</sequence>
<dbReference type="Proteomes" id="UP000319663">
    <property type="component" value="Unassembled WGS sequence"/>
</dbReference>